<dbReference type="RefSeq" id="WP_010642694.1">
    <property type="nucleotide sequence ID" value="NZ_AP018795.1"/>
</dbReference>
<dbReference type="EMBL" id="AP018795">
    <property type="protein sequence ID" value="BBF63802.1"/>
    <property type="molecule type" value="Genomic_DNA"/>
</dbReference>
<feature type="compositionally biased region" description="Polar residues" evidence="1">
    <location>
        <begin position="1"/>
        <end position="13"/>
    </location>
</feature>
<evidence type="ECO:0000256" key="1">
    <source>
        <dbReference type="SAM" id="MobiDB-lite"/>
    </source>
</evidence>
<evidence type="ECO:0000313" key="3">
    <source>
        <dbReference type="Proteomes" id="UP000280188"/>
    </source>
</evidence>
<sequence>MEMKTSEGQTESPQEAAPSKEGGGQGSVKVARYESNGWLL</sequence>
<dbReference type="AlphaFoldDB" id="A0A2Z6IE45"/>
<dbReference type="KEGG" id="afj:AFERRID_00200"/>
<protein>
    <submittedName>
        <fullName evidence="2">Uncharacterized protein</fullName>
    </submittedName>
</protein>
<feature type="region of interest" description="Disordered" evidence="1">
    <location>
        <begin position="1"/>
        <end position="29"/>
    </location>
</feature>
<keyword evidence="3" id="KW-1185">Reference proteome</keyword>
<reference evidence="2 3" key="1">
    <citation type="journal article" date="2018" name="Microbiol. Resour. Announc.">
        <title>Complete Genome Sequence of Acidithiobacillus ferridurans JCM 18981.</title>
        <authorList>
            <person name="Miyauchi T."/>
            <person name="Kouzuma A."/>
            <person name="Abe T."/>
            <person name="Watanabe K."/>
        </authorList>
    </citation>
    <scope>NUCLEOTIDE SEQUENCE [LARGE SCALE GENOMIC DNA]</scope>
    <source>
        <strain evidence="3">ATCC 33020 / DSM 29468 / JCM 18981 / 11Fe</strain>
    </source>
</reference>
<evidence type="ECO:0000313" key="2">
    <source>
        <dbReference type="EMBL" id="BBF63802.1"/>
    </source>
</evidence>
<dbReference type="Proteomes" id="UP000280188">
    <property type="component" value="Chromosome"/>
</dbReference>
<name>A0A2Z6IE45_ACIFI</name>
<gene>
    <name evidence="2" type="ORF">AFERRID_00200</name>
</gene>
<proteinExistence type="predicted"/>
<accession>A0A2Z6IE45</accession>
<organism evidence="2 3">
    <name type="scientific">Acidithiobacillus ferridurans</name>
    <dbReference type="NCBI Taxonomy" id="1232575"/>
    <lineage>
        <taxon>Bacteria</taxon>
        <taxon>Pseudomonadati</taxon>
        <taxon>Pseudomonadota</taxon>
        <taxon>Acidithiobacillia</taxon>
        <taxon>Acidithiobacillales</taxon>
        <taxon>Acidithiobacillaceae</taxon>
        <taxon>Acidithiobacillus</taxon>
    </lineage>
</organism>